<accession>A0A431VTU9</accession>
<gene>
    <name evidence="2" type="ORF">EKG37_21230</name>
</gene>
<keyword evidence="3" id="KW-1185">Reference proteome</keyword>
<evidence type="ECO:0000256" key="1">
    <source>
        <dbReference type="SAM" id="MobiDB-lite"/>
    </source>
</evidence>
<organism evidence="2 3">
    <name type="scientific">Bacillus yapensis</name>
    <dbReference type="NCBI Taxonomy" id="2492960"/>
    <lineage>
        <taxon>Bacteria</taxon>
        <taxon>Bacillati</taxon>
        <taxon>Bacillota</taxon>
        <taxon>Bacilli</taxon>
        <taxon>Bacillales</taxon>
        <taxon>Bacillaceae</taxon>
        <taxon>Bacillus</taxon>
    </lineage>
</organism>
<sequence>MFNQLNLFGDQEIKVTKKEEEVKNEKGNTKVSTSTKGTKGAASTSKAPIKKPEIRVFADWTIHYYGNRHEVTEFVPDIPEEGITTETLREAMVLEFYEMEKERTHFDYDAENKRLYPKVSGGAKG</sequence>
<name>A0A431VTU9_9BACI</name>
<evidence type="ECO:0000313" key="3">
    <source>
        <dbReference type="Proteomes" id="UP000271374"/>
    </source>
</evidence>
<protein>
    <submittedName>
        <fullName evidence="2">Uncharacterized protein</fullName>
    </submittedName>
</protein>
<feature type="compositionally biased region" description="Low complexity" evidence="1">
    <location>
        <begin position="29"/>
        <end position="40"/>
    </location>
</feature>
<feature type="region of interest" description="Disordered" evidence="1">
    <location>
        <begin position="18"/>
        <end position="47"/>
    </location>
</feature>
<comment type="caution">
    <text evidence="2">The sequence shown here is derived from an EMBL/GenBank/DDBJ whole genome shotgun (WGS) entry which is preliminary data.</text>
</comment>
<proteinExistence type="predicted"/>
<dbReference type="Proteomes" id="UP000271374">
    <property type="component" value="Unassembled WGS sequence"/>
</dbReference>
<dbReference type="EMBL" id="RXNT01000023">
    <property type="protein sequence ID" value="RTR26594.1"/>
    <property type="molecule type" value="Genomic_DNA"/>
</dbReference>
<evidence type="ECO:0000313" key="2">
    <source>
        <dbReference type="EMBL" id="RTR26594.1"/>
    </source>
</evidence>
<feature type="compositionally biased region" description="Basic and acidic residues" evidence="1">
    <location>
        <begin position="18"/>
        <end position="28"/>
    </location>
</feature>
<reference evidence="2 3" key="1">
    <citation type="submission" date="2018-12" db="EMBL/GenBank/DDBJ databases">
        <title>Bacillus yapensis draft genome sequence.</title>
        <authorList>
            <person name="Yu L."/>
            <person name="Xu X."/>
            <person name="Tang X."/>
        </authorList>
    </citation>
    <scope>NUCLEOTIDE SEQUENCE [LARGE SCALE GENOMIC DNA]</scope>
    <source>
        <strain evidence="2 3">XXST-01</strain>
    </source>
</reference>
<dbReference type="OrthoDB" id="1956305at2"/>
<dbReference type="RefSeq" id="WP_126410762.1">
    <property type="nucleotide sequence ID" value="NZ_RXNT01000023.1"/>
</dbReference>
<dbReference type="AlphaFoldDB" id="A0A431VTU9"/>